<sequence>MIYPLFLEMRQSQLTALTRLPKLGSEPWNFFQCRAFSSQIRLTGARNKESGRE</sequence>
<gene>
    <name evidence="1" type="ORF">MKI86_16215</name>
</gene>
<name>A0ABT0CQ07_9HYPH</name>
<reference evidence="1 2" key="1">
    <citation type="submission" date="2022-02" db="EMBL/GenBank/DDBJ databases">
        <title>Shinella B3.7 sp. nov., isolated from Sediment (Zhairuo Island).</title>
        <authorList>
            <person name="Chen G."/>
        </authorList>
    </citation>
    <scope>NUCLEOTIDE SEQUENCE [LARGE SCALE GENOMIC DNA]</scope>
    <source>
        <strain evidence="1 2">B3.7</strain>
    </source>
</reference>
<proteinExistence type="predicted"/>
<keyword evidence="2" id="KW-1185">Reference proteome</keyword>
<organism evidence="1 2">
    <name type="scientific">Shinella sedimenti</name>
    <dbReference type="NCBI Taxonomy" id="2919913"/>
    <lineage>
        <taxon>Bacteria</taxon>
        <taxon>Pseudomonadati</taxon>
        <taxon>Pseudomonadota</taxon>
        <taxon>Alphaproteobacteria</taxon>
        <taxon>Hyphomicrobiales</taxon>
        <taxon>Rhizobiaceae</taxon>
        <taxon>Shinella</taxon>
    </lineage>
</organism>
<comment type="caution">
    <text evidence="1">The sequence shown here is derived from an EMBL/GenBank/DDBJ whole genome shotgun (WGS) entry which is preliminary data.</text>
</comment>
<evidence type="ECO:0000313" key="1">
    <source>
        <dbReference type="EMBL" id="MCJ8150697.1"/>
    </source>
</evidence>
<dbReference type="EMBL" id="JAKVIN010000006">
    <property type="protein sequence ID" value="MCJ8150697.1"/>
    <property type="molecule type" value="Genomic_DNA"/>
</dbReference>
<evidence type="ECO:0000313" key="2">
    <source>
        <dbReference type="Proteomes" id="UP001201844"/>
    </source>
</evidence>
<dbReference type="Proteomes" id="UP001201844">
    <property type="component" value="Unassembled WGS sequence"/>
</dbReference>
<protein>
    <submittedName>
        <fullName evidence="1">Uncharacterized protein</fullName>
    </submittedName>
</protein>
<dbReference type="RefSeq" id="WP_241602461.1">
    <property type="nucleotide sequence ID" value="NZ_JAKVIN010000006.1"/>
</dbReference>
<accession>A0ABT0CQ07</accession>